<evidence type="ECO:0000256" key="5">
    <source>
        <dbReference type="ARBA" id="ARBA00022490"/>
    </source>
</evidence>
<protein>
    <recommendedName>
        <fullName evidence="4 12">Ribosomal RNA small subunit methyltransferase E</fullName>
        <ecNumber evidence="3 12">2.1.1.193</ecNumber>
    </recommendedName>
</protein>
<accession>A0ABR9QW60</accession>
<dbReference type="RefSeq" id="WP_226384786.1">
    <property type="nucleotide sequence ID" value="NZ_JADCKA010000002.1"/>
</dbReference>
<dbReference type="InterPro" id="IPR029028">
    <property type="entry name" value="Alpha/beta_knot_MTases"/>
</dbReference>
<dbReference type="PIRSF" id="PIRSF015601">
    <property type="entry name" value="MTase_slr0722"/>
    <property type="match status" value="1"/>
</dbReference>
<organism evidence="15 16">
    <name type="scientific">Gallibacter intestinalis</name>
    <dbReference type="NCBI Taxonomy" id="2779356"/>
    <lineage>
        <taxon>Bacteria</taxon>
        <taxon>Bacillati</taxon>
        <taxon>Bacillota</taxon>
        <taxon>Clostridia</taxon>
        <taxon>Eubacteriales</taxon>
        <taxon>Eubacteriaceae</taxon>
        <taxon>Gallibacter</taxon>
    </lineage>
</organism>
<dbReference type="InterPro" id="IPR046887">
    <property type="entry name" value="RsmE_PUA-like"/>
</dbReference>
<gene>
    <name evidence="15" type="ORF">INF20_02355</name>
</gene>
<dbReference type="Pfam" id="PF20260">
    <property type="entry name" value="PUA_4"/>
    <property type="match status" value="1"/>
</dbReference>
<dbReference type="EC" id="2.1.1.193" evidence="3 12"/>
<comment type="subcellular location">
    <subcellularLocation>
        <location evidence="1 12">Cytoplasm</location>
    </subcellularLocation>
</comment>
<keyword evidence="16" id="KW-1185">Reference proteome</keyword>
<sequence>MRRFFVTPDAVSDEFIRITAPEDISHISKVLRMKVGDILDISDSVRWEYNCEIIEINDESIVLRILDKQSFAREPEINITLFQGVPKQGKMETIVQKNTELGVIEIVPVFMSRCVVTDNGKYDKKVKRYNTIAQEAAKQCKRGTIPEVLSAVDFNGMLKSLDGFDKVIFPYENEEKDTLKKVLKSFEGEDIRNIAVVIGPEGGFSDSEAQRLCESGALSASLGKTILRTETAGIVAVAMIMYEMEL</sequence>
<name>A0ABR9QW60_9FIRM</name>
<evidence type="ECO:0000256" key="9">
    <source>
        <dbReference type="ARBA" id="ARBA00022691"/>
    </source>
</evidence>
<comment type="catalytic activity">
    <reaction evidence="11 12">
        <text>uridine(1498) in 16S rRNA + S-adenosyl-L-methionine = N(3)-methyluridine(1498) in 16S rRNA + S-adenosyl-L-homocysteine + H(+)</text>
        <dbReference type="Rhea" id="RHEA:42920"/>
        <dbReference type="Rhea" id="RHEA-COMP:10283"/>
        <dbReference type="Rhea" id="RHEA-COMP:10284"/>
        <dbReference type="ChEBI" id="CHEBI:15378"/>
        <dbReference type="ChEBI" id="CHEBI:57856"/>
        <dbReference type="ChEBI" id="CHEBI:59789"/>
        <dbReference type="ChEBI" id="CHEBI:65315"/>
        <dbReference type="ChEBI" id="CHEBI:74502"/>
        <dbReference type="EC" id="2.1.1.193"/>
    </reaction>
</comment>
<feature type="domain" description="Ribosomal RNA small subunit methyltransferase E PUA-like" evidence="14">
    <location>
        <begin position="20"/>
        <end position="66"/>
    </location>
</feature>
<dbReference type="Pfam" id="PF04452">
    <property type="entry name" value="Methyltrans_RNA"/>
    <property type="match status" value="1"/>
</dbReference>
<dbReference type="CDD" id="cd18084">
    <property type="entry name" value="RsmE-like"/>
    <property type="match status" value="1"/>
</dbReference>
<dbReference type="Gene3D" id="2.40.240.20">
    <property type="entry name" value="Hypothetical PUA domain-like, domain 1"/>
    <property type="match status" value="1"/>
</dbReference>
<evidence type="ECO:0000256" key="3">
    <source>
        <dbReference type="ARBA" id="ARBA00012328"/>
    </source>
</evidence>
<dbReference type="SUPFAM" id="SSF88697">
    <property type="entry name" value="PUA domain-like"/>
    <property type="match status" value="1"/>
</dbReference>
<evidence type="ECO:0000256" key="8">
    <source>
        <dbReference type="ARBA" id="ARBA00022679"/>
    </source>
</evidence>
<dbReference type="InterPro" id="IPR046886">
    <property type="entry name" value="RsmE_MTase_dom"/>
</dbReference>
<evidence type="ECO:0000256" key="11">
    <source>
        <dbReference type="ARBA" id="ARBA00047944"/>
    </source>
</evidence>
<dbReference type="Proteomes" id="UP001516588">
    <property type="component" value="Unassembled WGS sequence"/>
</dbReference>
<keyword evidence="7 12" id="KW-0489">Methyltransferase</keyword>
<comment type="function">
    <text evidence="10 12">Specifically methylates the N3 position of the uracil ring of uridine 1498 (m3U1498) in 16S rRNA. Acts on the fully assembled 30S ribosomal subunit.</text>
</comment>
<keyword evidence="8 12" id="KW-0808">Transferase</keyword>
<proteinExistence type="inferred from homology"/>
<evidence type="ECO:0000256" key="6">
    <source>
        <dbReference type="ARBA" id="ARBA00022552"/>
    </source>
</evidence>
<reference evidence="15 16" key="1">
    <citation type="submission" date="2020-10" db="EMBL/GenBank/DDBJ databases">
        <title>ChiBAC.</title>
        <authorList>
            <person name="Zenner C."/>
            <person name="Hitch T.C.A."/>
            <person name="Clavel T."/>
        </authorList>
    </citation>
    <scope>NUCLEOTIDE SEQUENCE [LARGE SCALE GENOMIC DNA]</scope>
    <source>
        <strain evidence="15 16">DSM 108706</strain>
    </source>
</reference>
<evidence type="ECO:0000313" key="15">
    <source>
        <dbReference type="EMBL" id="MBE5035120.1"/>
    </source>
</evidence>
<evidence type="ECO:0000256" key="1">
    <source>
        <dbReference type="ARBA" id="ARBA00004496"/>
    </source>
</evidence>
<dbReference type="PANTHER" id="PTHR30027:SF3">
    <property type="entry name" value="16S RRNA (URACIL(1498)-N(3))-METHYLTRANSFERASE"/>
    <property type="match status" value="1"/>
</dbReference>
<keyword evidence="9 12" id="KW-0949">S-adenosyl-L-methionine</keyword>
<keyword evidence="6 12" id="KW-0698">rRNA processing</keyword>
<evidence type="ECO:0000256" key="4">
    <source>
        <dbReference type="ARBA" id="ARBA00013673"/>
    </source>
</evidence>
<dbReference type="InterPro" id="IPR029026">
    <property type="entry name" value="tRNA_m1G_MTases_N"/>
</dbReference>
<dbReference type="EMBL" id="JADCKA010000002">
    <property type="protein sequence ID" value="MBE5035120.1"/>
    <property type="molecule type" value="Genomic_DNA"/>
</dbReference>
<evidence type="ECO:0000256" key="2">
    <source>
        <dbReference type="ARBA" id="ARBA00005528"/>
    </source>
</evidence>
<comment type="caution">
    <text evidence="15">The sequence shown here is derived from an EMBL/GenBank/DDBJ whole genome shotgun (WGS) entry which is preliminary data.</text>
</comment>
<dbReference type="SUPFAM" id="SSF75217">
    <property type="entry name" value="alpha/beta knot"/>
    <property type="match status" value="1"/>
</dbReference>
<evidence type="ECO:0000313" key="16">
    <source>
        <dbReference type="Proteomes" id="UP001516588"/>
    </source>
</evidence>
<dbReference type="Gene3D" id="3.40.1280.10">
    <property type="match status" value="1"/>
</dbReference>
<dbReference type="PANTHER" id="PTHR30027">
    <property type="entry name" value="RIBOSOMAL RNA SMALL SUBUNIT METHYLTRANSFERASE E"/>
    <property type="match status" value="1"/>
</dbReference>
<dbReference type="InterPro" id="IPR015947">
    <property type="entry name" value="PUA-like_sf"/>
</dbReference>
<evidence type="ECO:0000256" key="12">
    <source>
        <dbReference type="PIRNR" id="PIRNR015601"/>
    </source>
</evidence>
<dbReference type="InterPro" id="IPR006700">
    <property type="entry name" value="RsmE"/>
</dbReference>
<comment type="similarity">
    <text evidence="2 12">Belongs to the RNA methyltransferase RsmE family.</text>
</comment>
<evidence type="ECO:0000256" key="10">
    <source>
        <dbReference type="ARBA" id="ARBA00025699"/>
    </source>
</evidence>
<keyword evidence="5 12" id="KW-0963">Cytoplasm</keyword>
<evidence type="ECO:0000259" key="14">
    <source>
        <dbReference type="Pfam" id="PF20260"/>
    </source>
</evidence>
<evidence type="ECO:0000259" key="13">
    <source>
        <dbReference type="Pfam" id="PF04452"/>
    </source>
</evidence>
<dbReference type="NCBIfam" id="TIGR00046">
    <property type="entry name" value="RsmE family RNA methyltransferase"/>
    <property type="match status" value="1"/>
</dbReference>
<feature type="domain" description="Ribosomal RNA small subunit methyltransferase E methyltransferase" evidence="13">
    <location>
        <begin position="75"/>
        <end position="240"/>
    </location>
</feature>
<evidence type="ECO:0000256" key="7">
    <source>
        <dbReference type="ARBA" id="ARBA00022603"/>
    </source>
</evidence>